<protein>
    <submittedName>
        <fullName evidence="2">(salmon louse) hypothetical protein</fullName>
    </submittedName>
</protein>
<feature type="compositionally biased region" description="Polar residues" evidence="1">
    <location>
        <begin position="172"/>
        <end position="188"/>
    </location>
</feature>
<feature type="region of interest" description="Disordered" evidence="1">
    <location>
        <begin position="31"/>
        <end position="149"/>
    </location>
</feature>
<feature type="compositionally biased region" description="Polar residues" evidence="1">
    <location>
        <begin position="104"/>
        <end position="132"/>
    </location>
</feature>
<feature type="region of interest" description="Disordered" evidence="1">
    <location>
        <begin position="371"/>
        <end position="395"/>
    </location>
</feature>
<gene>
    <name evidence="2" type="ORF">LSAA_36</name>
</gene>
<accession>A0A817FAM7</accession>
<comment type="caution">
    <text evidence="2">The sequence shown here is derived from an EMBL/GenBank/DDBJ whole genome shotgun (WGS) entry which is preliminary data.</text>
</comment>
<dbReference type="EMBL" id="CAJNVT010000006">
    <property type="protein sequence ID" value="CAF2740811.1"/>
    <property type="molecule type" value="Genomic_DNA"/>
</dbReference>
<feature type="region of interest" description="Disordered" evidence="1">
    <location>
        <begin position="209"/>
        <end position="228"/>
    </location>
</feature>
<evidence type="ECO:0000313" key="2">
    <source>
        <dbReference type="EMBL" id="CAF2740811.1"/>
    </source>
</evidence>
<evidence type="ECO:0000256" key="1">
    <source>
        <dbReference type="SAM" id="MobiDB-lite"/>
    </source>
</evidence>
<evidence type="ECO:0000313" key="3">
    <source>
        <dbReference type="Proteomes" id="UP000675881"/>
    </source>
</evidence>
<organism evidence="2 3">
    <name type="scientific">Lepeophtheirus salmonis</name>
    <name type="common">Salmon louse</name>
    <name type="synonym">Caligus salmonis</name>
    <dbReference type="NCBI Taxonomy" id="72036"/>
    <lineage>
        <taxon>Eukaryota</taxon>
        <taxon>Metazoa</taxon>
        <taxon>Ecdysozoa</taxon>
        <taxon>Arthropoda</taxon>
        <taxon>Crustacea</taxon>
        <taxon>Multicrustacea</taxon>
        <taxon>Hexanauplia</taxon>
        <taxon>Copepoda</taxon>
        <taxon>Siphonostomatoida</taxon>
        <taxon>Caligidae</taxon>
        <taxon>Lepeophtheirus</taxon>
    </lineage>
</organism>
<proteinExistence type="predicted"/>
<reference evidence="2" key="1">
    <citation type="submission" date="2021-02" db="EMBL/GenBank/DDBJ databases">
        <authorList>
            <person name="Bekaert M."/>
        </authorList>
    </citation>
    <scope>NUCLEOTIDE SEQUENCE</scope>
    <source>
        <strain evidence="2">IoA-00</strain>
    </source>
</reference>
<dbReference type="OrthoDB" id="8196563at2759"/>
<feature type="compositionally biased region" description="Polar residues" evidence="1">
    <location>
        <begin position="377"/>
        <end position="395"/>
    </location>
</feature>
<feature type="region of interest" description="Disordered" evidence="1">
    <location>
        <begin position="165"/>
        <end position="194"/>
    </location>
</feature>
<name>A0A817FAM7_LEPSM</name>
<sequence>MSMNNTNVGSSNCNGLNLTTNVGINGVARLTSRDRSTHHHNPPRTGDCSRSPRKHKDPSPNHYRRSNNKRLNNCEDPAEQTQPQQRIESPHRRKRTTSSSGRSQNNIINMKQHSQYTSNINSSRIETTTSPHQRTRHRRQSEGGINNPHQEEELVFWKPNEPVKLSSRLGGTATSNPNRNLNGGNSRPNRPKMGVPVMTSTPRLLFGAPPAPKKEEPINGPSSHHTEDEPIYCEIGESGEAGLKKKARSESADMFYHNSSLNRNECEGKRSGHRQSLADFSVKMTARNPLTASPLLSQRQSLMASDVGLLGRRAATQFDFFGGSSISTPAATTILSEYRNELPPKSIYNHMSGIPYSQPPQECSERIFKFQVKSHPTDPTNKQDTNPSSKNIDPQ</sequence>
<keyword evidence="3" id="KW-1185">Reference proteome</keyword>
<dbReference type="Proteomes" id="UP000675881">
    <property type="component" value="Unassembled WGS sequence"/>
</dbReference>
<dbReference type="AlphaFoldDB" id="A0A817FAM7"/>
<feature type="compositionally biased region" description="Basic residues" evidence="1">
    <location>
        <begin position="51"/>
        <end position="68"/>
    </location>
</feature>